<dbReference type="PIRSF" id="PIRSF037755">
    <property type="entry name" value="Mettl2_prd"/>
    <property type="match status" value="1"/>
</dbReference>
<evidence type="ECO:0000256" key="1">
    <source>
        <dbReference type="ARBA" id="ARBA00009725"/>
    </source>
</evidence>
<keyword evidence="2 4" id="KW-0489">Methyltransferase</keyword>
<feature type="region of interest" description="Disordered" evidence="5">
    <location>
        <begin position="48"/>
        <end position="82"/>
    </location>
</feature>
<comment type="function">
    <text evidence="4">S-adenosyl-L-methionine-dependent methyltransferase.</text>
</comment>
<dbReference type="SUPFAM" id="SSF53335">
    <property type="entry name" value="S-adenosyl-L-methionine-dependent methyltransferases"/>
    <property type="match status" value="1"/>
</dbReference>
<keyword evidence="8" id="KW-1185">Reference proteome</keyword>
<reference evidence="7" key="1">
    <citation type="journal article" date="2023" name="Mol. Phylogenet. Evol.">
        <title>Genome-scale phylogeny and comparative genomics of the fungal order Sordariales.</title>
        <authorList>
            <person name="Hensen N."/>
            <person name="Bonometti L."/>
            <person name="Westerberg I."/>
            <person name="Brannstrom I.O."/>
            <person name="Guillou S."/>
            <person name="Cros-Aarteil S."/>
            <person name="Calhoun S."/>
            <person name="Haridas S."/>
            <person name="Kuo A."/>
            <person name="Mondo S."/>
            <person name="Pangilinan J."/>
            <person name="Riley R."/>
            <person name="LaButti K."/>
            <person name="Andreopoulos B."/>
            <person name="Lipzen A."/>
            <person name="Chen C."/>
            <person name="Yan M."/>
            <person name="Daum C."/>
            <person name="Ng V."/>
            <person name="Clum A."/>
            <person name="Steindorff A."/>
            <person name="Ohm R.A."/>
            <person name="Martin F."/>
            <person name="Silar P."/>
            <person name="Natvig D.O."/>
            <person name="Lalanne C."/>
            <person name="Gautier V."/>
            <person name="Ament-Velasquez S.L."/>
            <person name="Kruys A."/>
            <person name="Hutchinson M.I."/>
            <person name="Powell A.J."/>
            <person name="Barry K."/>
            <person name="Miller A.N."/>
            <person name="Grigoriev I.V."/>
            <person name="Debuchy R."/>
            <person name="Gladieux P."/>
            <person name="Hiltunen Thoren M."/>
            <person name="Johannesson H."/>
        </authorList>
    </citation>
    <scope>NUCLEOTIDE SEQUENCE</scope>
    <source>
        <strain evidence="7">CBS 103.79</strain>
    </source>
</reference>
<evidence type="ECO:0000313" key="8">
    <source>
        <dbReference type="Proteomes" id="UP001303889"/>
    </source>
</evidence>
<accession>A0AAN6MCD0</accession>
<dbReference type="Gene3D" id="3.40.50.150">
    <property type="entry name" value="Vaccinia Virus protein VP39"/>
    <property type="match status" value="1"/>
</dbReference>
<dbReference type="EC" id="2.1.1.-" evidence="4"/>
<evidence type="ECO:0000256" key="2">
    <source>
        <dbReference type="ARBA" id="ARBA00022603"/>
    </source>
</evidence>
<dbReference type="AlphaFoldDB" id="A0AAN6MCD0"/>
<dbReference type="PANTHER" id="PTHR22809:SF11">
    <property type="entry name" value="TRNA N(3)-METHYLCYTIDINE METHYLTRANSFERASE METTL2"/>
    <property type="match status" value="1"/>
</dbReference>
<keyword evidence="3 4" id="KW-0808">Transferase</keyword>
<dbReference type="InterPro" id="IPR029063">
    <property type="entry name" value="SAM-dependent_MTases_sf"/>
</dbReference>
<dbReference type="PANTHER" id="PTHR22809">
    <property type="entry name" value="METHYLTRANSFERASE-RELATED"/>
    <property type="match status" value="1"/>
</dbReference>
<dbReference type="FunFam" id="3.40.50.150:FF:000221">
    <property type="entry name" value="Methyltransferase-like protein"/>
    <property type="match status" value="1"/>
</dbReference>
<organism evidence="7 8">
    <name type="scientific">Staphylotrichum tortipilum</name>
    <dbReference type="NCBI Taxonomy" id="2831512"/>
    <lineage>
        <taxon>Eukaryota</taxon>
        <taxon>Fungi</taxon>
        <taxon>Dikarya</taxon>
        <taxon>Ascomycota</taxon>
        <taxon>Pezizomycotina</taxon>
        <taxon>Sordariomycetes</taxon>
        <taxon>Sordariomycetidae</taxon>
        <taxon>Sordariales</taxon>
        <taxon>Chaetomiaceae</taxon>
        <taxon>Staphylotrichum</taxon>
    </lineage>
</organism>
<dbReference type="GO" id="GO:0052735">
    <property type="term" value="F:tRNA (cytidine-3-)-methyltransferase activity"/>
    <property type="evidence" value="ECO:0007669"/>
    <property type="project" value="TreeGrafter"/>
</dbReference>
<dbReference type="InterPro" id="IPR026113">
    <property type="entry name" value="METTL2/6/8-like"/>
</dbReference>
<dbReference type="EMBL" id="MU855990">
    <property type="protein sequence ID" value="KAK3898155.1"/>
    <property type="molecule type" value="Genomic_DNA"/>
</dbReference>
<comment type="caution">
    <text evidence="7">The sequence shown here is derived from an EMBL/GenBank/DDBJ whole genome shotgun (WGS) entry which is preliminary data.</text>
</comment>
<evidence type="ECO:0000256" key="5">
    <source>
        <dbReference type="SAM" id="MobiDB-lite"/>
    </source>
</evidence>
<reference evidence="7" key="2">
    <citation type="submission" date="2023-05" db="EMBL/GenBank/DDBJ databases">
        <authorList>
            <consortium name="Lawrence Berkeley National Laboratory"/>
            <person name="Steindorff A."/>
            <person name="Hensen N."/>
            <person name="Bonometti L."/>
            <person name="Westerberg I."/>
            <person name="Brannstrom I.O."/>
            <person name="Guillou S."/>
            <person name="Cros-Aarteil S."/>
            <person name="Calhoun S."/>
            <person name="Haridas S."/>
            <person name="Kuo A."/>
            <person name="Mondo S."/>
            <person name="Pangilinan J."/>
            <person name="Riley R."/>
            <person name="Labutti K."/>
            <person name="Andreopoulos B."/>
            <person name="Lipzen A."/>
            <person name="Chen C."/>
            <person name="Yanf M."/>
            <person name="Daum C."/>
            <person name="Ng V."/>
            <person name="Clum A."/>
            <person name="Ohm R."/>
            <person name="Martin F."/>
            <person name="Silar P."/>
            <person name="Natvig D."/>
            <person name="Lalanne C."/>
            <person name="Gautier V."/>
            <person name="Ament-Velasquez S.L."/>
            <person name="Kruys A."/>
            <person name="Hutchinson M.I."/>
            <person name="Powell A.J."/>
            <person name="Barry K."/>
            <person name="Miller A.N."/>
            <person name="Grigoriev I.V."/>
            <person name="Debuchy R."/>
            <person name="Gladieux P."/>
            <person name="Thoren M.H."/>
            <person name="Johannesson H."/>
        </authorList>
    </citation>
    <scope>NUCLEOTIDE SEQUENCE</scope>
    <source>
        <strain evidence="7">CBS 103.79</strain>
    </source>
</reference>
<sequence length="388" mass="43438">MTAENAAVNAAPATVPAVAVVDVAGPTADVAGPTADDGAQDRLAAEVSSLEIAEDSQQQPAAIPPHRSHDPQYNQKRSDPFQFGSRYLGQEDNVFEFNAWDHVETDDTYKEYAEQQYAMQRQAPVSDFDKTRFNSDPAKWWNLFYKNNTANFFKDRKWLQQEFPILDKVTREDAGPVTLLEIGAGAGNTAFPVLAQNKNPKLKLHACDFSKKAVEVMRGHESYDPEHMQADVWDAAGDELPPGLGEGSVDVAVMVFIFSALSPLQWKKAVENVYRVLKPGGEVCFRDYGRGDLAQVRFKKGRYLEENFYIRGDGTRVYFFEQDELAEIWGGKASEPAAAEGAEGAGSQEAQPSFEIEELGVDRRLLVNRAKKLKMYRCWIQGRFRKRP</sequence>
<evidence type="ECO:0000256" key="3">
    <source>
        <dbReference type="ARBA" id="ARBA00022679"/>
    </source>
</evidence>
<dbReference type="Proteomes" id="UP001303889">
    <property type="component" value="Unassembled WGS sequence"/>
</dbReference>
<dbReference type="InterPro" id="IPR013217">
    <property type="entry name" value="Methyltransf_12"/>
</dbReference>
<evidence type="ECO:0000313" key="7">
    <source>
        <dbReference type="EMBL" id="KAK3898155.1"/>
    </source>
</evidence>
<dbReference type="Pfam" id="PF08242">
    <property type="entry name" value="Methyltransf_12"/>
    <property type="match status" value="1"/>
</dbReference>
<evidence type="ECO:0000259" key="6">
    <source>
        <dbReference type="Pfam" id="PF08242"/>
    </source>
</evidence>
<feature type="domain" description="Methyltransferase type 12" evidence="6">
    <location>
        <begin position="180"/>
        <end position="282"/>
    </location>
</feature>
<gene>
    <name evidence="7" type="ORF">C8A05DRAFT_38266</name>
</gene>
<evidence type="ECO:0000256" key="4">
    <source>
        <dbReference type="PIRNR" id="PIRNR037755"/>
    </source>
</evidence>
<name>A0AAN6MCD0_9PEZI</name>
<comment type="similarity">
    <text evidence="1 4">Belongs to the methyltransferase superfamily. METL family.</text>
</comment>
<dbReference type="GO" id="GO:0032259">
    <property type="term" value="P:methylation"/>
    <property type="evidence" value="ECO:0007669"/>
    <property type="project" value="UniProtKB-KW"/>
</dbReference>
<dbReference type="CDD" id="cd02440">
    <property type="entry name" value="AdoMet_MTases"/>
    <property type="match status" value="1"/>
</dbReference>
<protein>
    <recommendedName>
        <fullName evidence="4">tRNA N(3)-methylcytidine methyltransferase</fullName>
        <ecNumber evidence="4">2.1.1.-</ecNumber>
    </recommendedName>
</protein>
<proteinExistence type="inferred from homology"/>